<evidence type="ECO:0000256" key="1">
    <source>
        <dbReference type="ARBA" id="ARBA00003236"/>
    </source>
</evidence>
<name>A0AAC8YSI5_AMIAI</name>
<evidence type="ECO:0000256" key="2">
    <source>
        <dbReference type="ARBA" id="ARBA00010973"/>
    </source>
</evidence>
<protein>
    <recommendedName>
        <fullName evidence="3">Chitooligosaccharide deacetylase</fullName>
    </recommendedName>
    <alternativeName>
        <fullName evidence="4">Nodulation protein B</fullName>
    </alternativeName>
</protein>
<dbReference type="PANTHER" id="PTHR47561">
    <property type="entry name" value="POLYSACCHARIDE DEACETYLASE FAMILY PROTEIN (AFU_ORTHOLOGUE AFUA_6G05030)"/>
    <property type="match status" value="1"/>
</dbReference>
<dbReference type="InterPro" id="IPR037950">
    <property type="entry name" value="PgdA-like"/>
</dbReference>
<dbReference type="AlphaFoldDB" id="A0AAC8YSI5"/>
<dbReference type="PROSITE" id="PS51677">
    <property type="entry name" value="NODB"/>
    <property type="match status" value="1"/>
</dbReference>
<evidence type="ECO:0000313" key="9">
    <source>
        <dbReference type="Proteomes" id="UP000577697"/>
    </source>
</evidence>
<dbReference type="KEGG" id="aak:AA2016_3958"/>
<dbReference type="Proteomes" id="UP000075755">
    <property type="component" value="Chromosome"/>
</dbReference>
<feature type="domain" description="NodB homology" evidence="5">
    <location>
        <begin position="34"/>
        <end position="291"/>
    </location>
</feature>
<comment type="function">
    <text evidence="1">Is involved in generating a small heat-stable compound (Nod), an acylated oligomer of N-acetylglucosamine, that stimulates mitosis in various plant protoplasts.</text>
</comment>
<reference evidence="6 8" key="1">
    <citation type="submission" date="2016-03" db="EMBL/GenBank/DDBJ databases">
        <title>Complete genome of Aminobacter aminovorans KCTC 2477.</title>
        <authorList>
            <person name="Kim K.M."/>
        </authorList>
    </citation>
    <scope>NUCLEOTIDE SEQUENCE [LARGE SCALE GENOMIC DNA]</scope>
    <source>
        <strain evidence="6 8">KCTC 2477</strain>
    </source>
</reference>
<dbReference type="SUPFAM" id="SSF88713">
    <property type="entry name" value="Glycoside hydrolase/deacetylase"/>
    <property type="match status" value="1"/>
</dbReference>
<dbReference type="CDD" id="cd10938">
    <property type="entry name" value="CE4_HpPgdA_like"/>
    <property type="match status" value="1"/>
</dbReference>
<evidence type="ECO:0000313" key="7">
    <source>
        <dbReference type="EMBL" id="MBB3704725.1"/>
    </source>
</evidence>
<dbReference type="GO" id="GO:0005975">
    <property type="term" value="P:carbohydrate metabolic process"/>
    <property type="evidence" value="ECO:0007669"/>
    <property type="project" value="InterPro"/>
</dbReference>
<evidence type="ECO:0000313" key="8">
    <source>
        <dbReference type="Proteomes" id="UP000075755"/>
    </source>
</evidence>
<gene>
    <name evidence="6" type="ORF">AA2016_3958</name>
    <name evidence="7" type="ORF">FHS67_001028</name>
</gene>
<dbReference type="Pfam" id="PF01522">
    <property type="entry name" value="Polysacc_deac_1"/>
    <property type="match status" value="1"/>
</dbReference>
<keyword evidence="9" id="KW-1185">Reference proteome</keyword>
<organism evidence="6 8">
    <name type="scientific">Aminobacter aminovorans</name>
    <name type="common">Chelatobacter heintzii</name>
    <dbReference type="NCBI Taxonomy" id="83263"/>
    <lineage>
        <taxon>Bacteria</taxon>
        <taxon>Pseudomonadati</taxon>
        <taxon>Pseudomonadota</taxon>
        <taxon>Alphaproteobacteria</taxon>
        <taxon>Hyphomicrobiales</taxon>
        <taxon>Phyllobacteriaceae</taxon>
        <taxon>Aminobacter</taxon>
    </lineage>
</organism>
<evidence type="ECO:0000256" key="3">
    <source>
        <dbReference type="ARBA" id="ARBA00020071"/>
    </source>
</evidence>
<proteinExistence type="inferred from homology"/>
<evidence type="ECO:0000259" key="5">
    <source>
        <dbReference type="PROSITE" id="PS51677"/>
    </source>
</evidence>
<reference evidence="7 9" key="2">
    <citation type="submission" date="2020-08" db="EMBL/GenBank/DDBJ databases">
        <title>Genomic Encyclopedia of Type Strains, Phase IV (KMG-IV): sequencing the most valuable type-strain genomes for metagenomic binning, comparative biology and taxonomic classification.</title>
        <authorList>
            <person name="Goeker M."/>
        </authorList>
    </citation>
    <scope>NUCLEOTIDE SEQUENCE [LARGE SCALE GENOMIC DNA]</scope>
    <source>
        <strain evidence="7 9">DSM 10368</strain>
    </source>
</reference>
<dbReference type="InterPro" id="IPR002509">
    <property type="entry name" value="NODB_dom"/>
</dbReference>
<comment type="similarity">
    <text evidence="2">Belongs to the polysaccharide deacetylase family.</text>
</comment>
<dbReference type="GO" id="GO:0016810">
    <property type="term" value="F:hydrolase activity, acting on carbon-nitrogen (but not peptide) bonds"/>
    <property type="evidence" value="ECO:0007669"/>
    <property type="project" value="InterPro"/>
</dbReference>
<dbReference type="EMBL" id="JACICB010000003">
    <property type="protein sequence ID" value="MBB3704725.1"/>
    <property type="molecule type" value="Genomic_DNA"/>
</dbReference>
<evidence type="ECO:0000256" key="4">
    <source>
        <dbReference type="ARBA" id="ARBA00032976"/>
    </source>
</evidence>
<dbReference type="PANTHER" id="PTHR47561:SF1">
    <property type="entry name" value="POLYSACCHARIDE DEACETYLASE FAMILY PROTEIN (AFU_ORTHOLOGUE AFUA_6G05030)"/>
    <property type="match status" value="1"/>
</dbReference>
<dbReference type="InterPro" id="IPR011330">
    <property type="entry name" value="Glyco_hydro/deAcase_b/a-brl"/>
</dbReference>
<dbReference type="Proteomes" id="UP000577697">
    <property type="component" value="Unassembled WGS sequence"/>
</dbReference>
<dbReference type="EMBL" id="CP015005">
    <property type="protein sequence ID" value="AMS42876.1"/>
    <property type="molecule type" value="Genomic_DNA"/>
</dbReference>
<evidence type="ECO:0000313" key="6">
    <source>
        <dbReference type="EMBL" id="AMS42876.1"/>
    </source>
</evidence>
<accession>A0AAC8YSI5</accession>
<dbReference type="RefSeq" id="WP_083948603.1">
    <property type="nucleotide sequence ID" value="NZ_CP015005.1"/>
</dbReference>
<dbReference type="Gene3D" id="3.20.20.370">
    <property type="entry name" value="Glycoside hydrolase/deacetylase"/>
    <property type="match status" value="1"/>
</dbReference>
<sequence>MGSVRMPEGKRMASCLCFDFDALSLWLGLFRFTTANPLSRGEFGATVGVPRILNILDRYNIKATFFVPGHTAIVFPDVVRALHDRGHEVAAHSMYHAPYEVGLAMSGIEPASPERQRGYLEQQVEVLEKLTGIRPVGFRSPIGDWVGEHIPQYLIDLGFLYDSSLQGHDFVPYRLRIGDSYQLEEPYAVRFGKRSRLLEIPLHWDTNDFAQFEFLGYYLNTENAWFSPSPFNTTSQVLENFTGSFDYCYHNVPGGVWNTILHPQCCGRDMKAAWLEKLVQYVYEHNDVWFATMREVAEAYDDKLPDPTPTVMS</sequence>